<name>A0A6A6DC49_9PEZI</name>
<evidence type="ECO:0000313" key="3">
    <source>
        <dbReference type="Proteomes" id="UP000800200"/>
    </source>
</evidence>
<evidence type="ECO:0000313" key="2">
    <source>
        <dbReference type="EMBL" id="KAF2175789.1"/>
    </source>
</evidence>
<feature type="region of interest" description="Disordered" evidence="1">
    <location>
        <begin position="133"/>
        <end position="160"/>
    </location>
</feature>
<organism evidence="2 3">
    <name type="scientific">Zopfia rhizophila CBS 207.26</name>
    <dbReference type="NCBI Taxonomy" id="1314779"/>
    <lineage>
        <taxon>Eukaryota</taxon>
        <taxon>Fungi</taxon>
        <taxon>Dikarya</taxon>
        <taxon>Ascomycota</taxon>
        <taxon>Pezizomycotina</taxon>
        <taxon>Dothideomycetes</taxon>
        <taxon>Dothideomycetes incertae sedis</taxon>
        <taxon>Zopfiaceae</taxon>
        <taxon>Zopfia</taxon>
    </lineage>
</organism>
<dbReference type="Proteomes" id="UP000800200">
    <property type="component" value="Unassembled WGS sequence"/>
</dbReference>
<keyword evidence="3" id="KW-1185">Reference proteome</keyword>
<gene>
    <name evidence="2" type="ORF">K469DRAFT_54257</name>
</gene>
<protein>
    <submittedName>
        <fullName evidence="2">Uncharacterized protein</fullName>
    </submittedName>
</protein>
<dbReference type="AlphaFoldDB" id="A0A6A6DC49"/>
<proteinExistence type="predicted"/>
<sequence length="160" mass="17981">MTRTENRDSQSRIFRLLHVQKSTLLRQRSAITTDFALGKQQSPGSENRLSSRHFCSWMQKLVRGGERVKAKQSIEAKPWWSALGSVVLSDRPARALFGVEPYRQSHISSNLLTPKVHQQMDAHHRTGVNQLSTAAAKKGHRPSRSSPPSSFVPRATSRCP</sequence>
<reference evidence="2" key="1">
    <citation type="journal article" date="2020" name="Stud. Mycol.">
        <title>101 Dothideomycetes genomes: a test case for predicting lifestyles and emergence of pathogens.</title>
        <authorList>
            <person name="Haridas S."/>
            <person name="Albert R."/>
            <person name="Binder M."/>
            <person name="Bloem J."/>
            <person name="Labutti K."/>
            <person name="Salamov A."/>
            <person name="Andreopoulos B."/>
            <person name="Baker S."/>
            <person name="Barry K."/>
            <person name="Bills G."/>
            <person name="Bluhm B."/>
            <person name="Cannon C."/>
            <person name="Castanera R."/>
            <person name="Culley D."/>
            <person name="Daum C."/>
            <person name="Ezra D."/>
            <person name="Gonzalez J."/>
            <person name="Henrissat B."/>
            <person name="Kuo A."/>
            <person name="Liang C."/>
            <person name="Lipzen A."/>
            <person name="Lutzoni F."/>
            <person name="Magnuson J."/>
            <person name="Mondo S."/>
            <person name="Nolan M."/>
            <person name="Ohm R."/>
            <person name="Pangilinan J."/>
            <person name="Park H.-J."/>
            <person name="Ramirez L."/>
            <person name="Alfaro M."/>
            <person name="Sun H."/>
            <person name="Tritt A."/>
            <person name="Yoshinaga Y."/>
            <person name="Zwiers L.-H."/>
            <person name="Turgeon B."/>
            <person name="Goodwin S."/>
            <person name="Spatafora J."/>
            <person name="Crous P."/>
            <person name="Grigoriev I."/>
        </authorList>
    </citation>
    <scope>NUCLEOTIDE SEQUENCE</scope>
    <source>
        <strain evidence="2">CBS 207.26</strain>
    </source>
</reference>
<evidence type="ECO:0000256" key="1">
    <source>
        <dbReference type="SAM" id="MobiDB-lite"/>
    </source>
</evidence>
<accession>A0A6A6DC49</accession>
<dbReference type="EMBL" id="ML994725">
    <property type="protein sequence ID" value="KAF2175789.1"/>
    <property type="molecule type" value="Genomic_DNA"/>
</dbReference>